<dbReference type="AlphaFoldDB" id="A0A6P1ZF55"/>
<dbReference type="RefSeq" id="WP_144305883.1">
    <property type="nucleotide sequence ID" value="NZ_CP039543.1"/>
</dbReference>
<evidence type="ECO:0000256" key="1">
    <source>
        <dbReference type="SAM" id="Phobius"/>
    </source>
</evidence>
<keyword evidence="1" id="KW-1133">Transmembrane helix</keyword>
<gene>
    <name evidence="3" type="ORF">DQK91_13435</name>
    <name evidence="2" type="ORF">E8L03_05305</name>
</gene>
<dbReference type="NCBIfam" id="TIGR02532">
    <property type="entry name" value="IV_pilin_GFxxxE"/>
    <property type="match status" value="1"/>
</dbReference>
<dbReference type="EMBL" id="QMIF01000008">
    <property type="protein sequence ID" value="TVM33153.1"/>
    <property type="molecule type" value="Genomic_DNA"/>
</dbReference>
<organism evidence="3 4">
    <name type="scientific">Oceanidesulfovibrio marinus</name>
    <dbReference type="NCBI Taxonomy" id="370038"/>
    <lineage>
        <taxon>Bacteria</taxon>
        <taxon>Pseudomonadati</taxon>
        <taxon>Thermodesulfobacteriota</taxon>
        <taxon>Desulfovibrionia</taxon>
        <taxon>Desulfovibrionales</taxon>
        <taxon>Desulfovibrionaceae</taxon>
        <taxon>Oceanidesulfovibrio</taxon>
    </lineage>
</organism>
<evidence type="ECO:0000313" key="3">
    <source>
        <dbReference type="EMBL" id="TVM33153.1"/>
    </source>
</evidence>
<dbReference type="InterPro" id="IPR012902">
    <property type="entry name" value="N_methyl_site"/>
</dbReference>
<dbReference type="PROSITE" id="PS00409">
    <property type="entry name" value="PROKAR_NTER_METHYL"/>
    <property type="match status" value="1"/>
</dbReference>
<accession>A0A6P1ZF55</accession>
<proteinExistence type="predicted"/>
<dbReference type="OrthoDB" id="5456763at2"/>
<evidence type="ECO:0000313" key="4">
    <source>
        <dbReference type="Proteomes" id="UP000434052"/>
    </source>
</evidence>
<dbReference type="EMBL" id="CP039543">
    <property type="protein sequence ID" value="QJT08376.1"/>
    <property type="molecule type" value="Genomic_DNA"/>
</dbReference>
<evidence type="ECO:0000313" key="2">
    <source>
        <dbReference type="EMBL" id="QJT08376.1"/>
    </source>
</evidence>
<keyword evidence="1" id="KW-0812">Transmembrane</keyword>
<protein>
    <submittedName>
        <fullName evidence="2">Prepilin-type N-terminal cleavage/methylation domain-containing protein</fullName>
    </submittedName>
    <submittedName>
        <fullName evidence="3">Prepilin-type cleavage/methylation domain-containing protein</fullName>
    </submittedName>
</protein>
<keyword evidence="1" id="KW-0472">Membrane</keyword>
<dbReference type="Pfam" id="PF07963">
    <property type="entry name" value="N_methyl"/>
    <property type="match status" value="1"/>
</dbReference>
<reference evidence="2 5" key="2">
    <citation type="submission" date="2019-04" db="EMBL/GenBank/DDBJ databases">
        <title>Isolation and culture of sulfate reducing bacteria from the cold seep of the South China Sea.</title>
        <authorList>
            <person name="Sun C."/>
            <person name="Liu R."/>
        </authorList>
    </citation>
    <scope>NUCLEOTIDE SEQUENCE [LARGE SCALE GENOMIC DNA]</scope>
    <source>
        <strain evidence="2 5">CS1</strain>
    </source>
</reference>
<dbReference type="SUPFAM" id="SSF54523">
    <property type="entry name" value="Pili subunits"/>
    <property type="match status" value="1"/>
</dbReference>
<keyword evidence="5" id="KW-1185">Reference proteome</keyword>
<dbReference type="Proteomes" id="UP000503251">
    <property type="component" value="Chromosome"/>
</dbReference>
<evidence type="ECO:0000313" key="5">
    <source>
        <dbReference type="Proteomes" id="UP000503251"/>
    </source>
</evidence>
<feature type="transmembrane region" description="Helical" evidence="1">
    <location>
        <begin position="7"/>
        <end position="27"/>
    </location>
</feature>
<dbReference type="InterPro" id="IPR045584">
    <property type="entry name" value="Pilin-like"/>
</dbReference>
<reference evidence="3 4" key="1">
    <citation type="submission" date="2018-06" db="EMBL/GenBank/DDBJ databases">
        <title>Complete genome of Desulfovibrio marinus P48SEP.</title>
        <authorList>
            <person name="Crispim J.S."/>
            <person name="Vidigal P.M.P."/>
            <person name="Silva L.C.F."/>
            <person name="Araujo L.C."/>
            <person name="Laguardia C.N."/>
            <person name="Dias R.S."/>
            <person name="Sousa M.P."/>
            <person name="Paula S.O."/>
            <person name="Silva C."/>
        </authorList>
    </citation>
    <scope>NUCLEOTIDE SEQUENCE [LARGE SCALE GENOMIC DNA]</scope>
    <source>
        <strain evidence="3 4">P48SEP</strain>
    </source>
</reference>
<sequence>MKKQQGFTLIEIIAVLVILGILAAVAIPKYNSLQQQARIRGAQGIIAGAMSQLSLTYSEQLLNAGTQTGGDGGDTICDDVAVTGDYTLECSTDTLDQNITITVSGGGLDENQTELWRSPDQ</sequence>
<dbReference type="Gene3D" id="3.30.700.10">
    <property type="entry name" value="Glycoprotein, Type 4 Pilin"/>
    <property type="match status" value="1"/>
</dbReference>
<dbReference type="Proteomes" id="UP000434052">
    <property type="component" value="Unassembled WGS sequence"/>
</dbReference>
<name>A0A6P1ZF55_9BACT</name>